<comment type="cofactor">
    <cofactor evidence="1 7">
        <name>L-ascorbate</name>
        <dbReference type="ChEBI" id="CHEBI:38290"/>
    </cofactor>
</comment>
<protein>
    <submittedName>
        <fullName evidence="9">Fe2+-dependent dioxygenase</fullName>
    </submittedName>
</protein>
<keyword evidence="6 7" id="KW-0408">Iron</keyword>
<dbReference type="HAMAP" id="MF_00657">
    <property type="entry name" value="Hydroxyl_YbiX"/>
    <property type="match status" value="1"/>
</dbReference>
<reference evidence="9" key="1">
    <citation type="submission" date="2024-07" db="EMBL/GenBank/DDBJ databases">
        <authorList>
            <person name="Kim Y.J."/>
            <person name="Jeong J.Y."/>
        </authorList>
    </citation>
    <scope>NUCLEOTIDE SEQUENCE</scope>
    <source>
        <strain evidence="9">GIHE-MW2</strain>
    </source>
</reference>
<evidence type="ECO:0000313" key="9">
    <source>
        <dbReference type="EMBL" id="XCM36501.1"/>
    </source>
</evidence>
<gene>
    <name evidence="9" type="ORF">ABWT76_005264</name>
</gene>
<evidence type="ECO:0000256" key="2">
    <source>
        <dbReference type="ARBA" id="ARBA00022723"/>
    </source>
</evidence>
<dbReference type="EMBL" id="CP159837">
    <property type="protein sequence ID" value="XCM36501.1"/>
    <property type="molecule type" value="Genomic_DNA"/>
</dbReference>
<accession>A0AAU8JBC9</accession>
<comment type="cofactor">
    <cofactor evidence="7">
        <name>Fe(2+)</name>
        <dbReference type="ChEBI" id="CHEBI:29033"/>
    </cofactor>
    <text evidence="7">Binds 1 Fe(2+) ion per subunit.</text>
</comment>
<feature type="domain" description="Fe2OG dioxygenase" evidence="8">
    <location>
        <begin position="78"/>
        <end position="175"/>
    </location>
</feature>
<evidence type="ECO:0000256" key="1">
    <source>
        <dbReference type="ARBA" id="ARBA00001961"/>
    </source>
</evidence>
<dbReference type="Pfam" id="PF18331">
    <property type="entry name" value="PKHD_C"/>
    <property type="match status" value="1"/>
</dbReference>
<dbReference type="Gene3D" id="4.10.860.20">
    <property type="entry name" value="Rabenosyn, Rab binding domain"/>
    <property type="match status" value="1"/>
</dbReference>
<dbReference type="GO" id="GO:0031418">
    <property type="term" value="F:L-ascorbic acid binding"/>
    <property type="evidence" value="ECO:0007669"/>
    <property type="project" value="UniProtKB-KW"/>
</dbReference>
<dbReference type="PROSITE" id="PS51471">
    <property type="entry name" value="FE2OG_OXY"/>
    <property type="match status" value="1"/>
</dbReference>
<keyword evidence="5 7" id="KW-0560">Oxidoreductase</keyword>
<dbReference type="Pfam" id="PF13640">
    <property type="entry name" value="2OG-FeII_Oxy_3"/>
    <property type="match status" value="1"/>
</dbReference>
<evidence type="ECO:0000256" key="4">
    <source>
        <dbReference type="ARBA" id="ARBA00022964"/>
    </source>
</evidence>
<evidence type="ECO:0000256" key="5">
    <source>
        <dbReference type="ARBA" id="ARBA00023002"/>
    </source>
</evidence>
<proteinExistence type="inferred from homology"/>
<keyword evidence="4 7" id="KW-0223">Dioxygenase</keyword>
<dbReference type="InterPro" id="IPR023550">
    <property type="entry name" value="PKHD_hydroxylase"/>
</dbReference>
<evidence type="ECO:0000256" key="6">
    <source>
        <dbReference type="ARBA" id="ARBA00023004"/>
    </source>
</evidence>
<dbReference type="PANTHER" id="PTHR41536">
    <property type="entry name" value="PKHD-TYPE HYDROXYLASE YBIX"/>
    <property type="match status" value="1"/>
</dbReference>
<dbReference type="InterPro" id="IPR006620">
    <property type="entry name" value="Pro_4_hyd_alph"/>
</dbReference>
<dbReference type="GO" id="GO:0006974">
    <property type="term" value="P:DNA damage response"/>
    <property type="evidence" value="ECO:0007669"/>
    <property type="project" value="TreeGrafter"/>
</dbReference>
<feature type="binding site" evidence="7">
    <location>
        <position position="156"/>
    </location>
    <ligand>
        <name>Fe cation</name>
        <dbReference type="ChEBI" id="CHEBI:24875"/>
    </ligand>
</feature>
<dbReference type="SUPFAM" id="SSF51197">
    <property type="entry name" value="Clavaminate synthase-like"/>
    <property type="match status" value="1"/>
</dbReference>
<dbReference type="Gene3D" id="2.60.120.620">
    <property type="entry name" value="q2cbj1_9rhob like domain"/>
    <property type="match status" value="1"/>
</dbReference>
<dbReference type="NCBIfam" id="NF003975">
    <property type="entry name" value="PRK05467.1-4"/>
    <property type="match status" value="1"/>
</dbReference>
<dbReference type="InterPro" id="IPR041097">
    <property type="entry name" value="PKHD_C"/>
</dbReference>
<dbReference type="PANTHER" id="PTHR41536:SF1">
    <property type="entry name" value="PKHD-TYPE HYDROXYLASE YBIX"/>
    <property type="match status" value="1"/>
</dbReference>
<dbReference type="NCBIfam" id="NF003974">
    <property type="entry name" value="PRK05467.1-3"/>
    <property type="match status" value="1"/>
</dbReference>
<evidence type="ECO:0000256" key="3">
    <source>
        <dbReference type="ARBA" id="ARBA00022896"/>
    </source>
</evidence>
<organism evidence="9">
    <name type="scientific">Planktothricoides raciborskii GIHE-MW2</name>
    <dbReference type="NCBI Taxonomy" id="2792601"/>
    <lineage>
        <taxon>Bacteria</taxon>
        <taxon>Bacillati</taxon>
        <taxon>Cyanobacteriota</taxon>
        <taxon>Cyanophyceae</taxon>
        <taxon>Oscillatoriophycideae</taxon>
        <taxon>Oscillatoriales</taxon>
        <taxon>Oscillatoriaceae</taxon>
        <taxon>Planktothricoides</taxon>
    </lineage>
</organism>
<dbReference type="GO" id="GO:0016706">
    <property type="term" value="F:2-oxoglutarate-dependent dioxygenase activity"/>
    <property type="evidence" value="ECO:0007669"/>
    <property type="project" value="UniProtKB-UniRule"/>
</dbReference>
<dbReference type="InterPro" id="IPR044862">
    <property type="entry name" value="Pro_4_hyd_alph_FE2OG_OXY"/>
</dbReference>
<evidence type="ECO:0000259" key="8">
    <source>
        <dbReference type="PROSITE" id="PS51471"/>
    </source>
</evidence>
<dbReference type="SMART" id="SM00702">
    <property type="entry name" value="P4Hc"/>
    <property type="match status" value="1"/>
</dbReference>
<keyword evidence="3 7" id="KW-0847">Vitamin C</keyword>
<sequence length="223" mass="25291">MILCIDRVLTPEQIEEIHRILKDAEFVDGKLTAGKYAKTVKDNYQLKGDTDAAKNLREIVHNAIAQNPLFKAAVRPKTIRPILFSRYEPGMSYGWHTDNAIMGDGKLARSDVSLTLFLSDPDTYQGGELVIDTSLGEQSFKLPAGSMIVYPSTFLHQVTEVTQGIRFAAVTWVQSLVRDVQQREILFELDTVRKSIFEQYGKTVEFDLLCKTHANLLRQWVEI</sequence>
<feature type="binding site" evidence="7">
    <location>
        <position position="96"/>
    </location>
    <ligand>
        <name>Fe cation</name>
        <dbReference type="ChEBI" id="CHEBI:24875"/>
    </ligand>
</feature>
<evidence type="ECO:0000256" key="7">
    <source>
        <dbReference type="HAMAP-Rule" id="MF_00657"/>
    </source>
</evidence>
<dbReference type="GO" id="GO:0005506">
    <property type="term" value="F:iron ion binding"/>
    <property type="evidence" value="ECO:0007669"/>
    <property type="project" value="UniProtKB-UniRule"/>
</dbReference>
<dbReference type="RefSeq" id="WP_354635217.1">
    <property type="nucleotide sequence ID" value="NZ_CP159837.1"/>
</dbReference>
<feature type="binding site" evidence="7">
    <location>
        <position position="98"/>
    </location>
    <ligand>
        <name>Fe cation</name>
        <dbReference type="ChEBI" id="CHEBI:24875"/>
    </ligand>
</feature>
<keyword evidence="2 7" id="KW-0479">Metal-binding</keyword>
<name>A0AAU8JBC9_9CYAN</name>
<dbReference type="InterPro" id="IPR005123">
    <property type="entry name" value="Oxoglu/Fe-dep_dioxygenase_dom"/>
</dbReference>
<dbReference type="AlphaFoldDB" id="A0AAU8JBC9"/>
<feature type="binding site" evidence="7">
    <location>
        <position position="166"/>
    </location>
    <ligand>
        <name>2-oxoglutarate</name>
        <dbReference type="ChEBI" id="CHEBI:16810"/>
    </ligand>
</feature>
<dbReference type="GO" id="GO:0006879">
    <property type="term" value="P:intracellular iron ion homeostasis"/>
    <property type="evidence" value="ECO:0007669"/>
    <property type="project" value="TreeGrafter"/>
</dbReference>